<dbReference type="GO" id="GO:0003700">
    <property type="term" value="F:DNA-binding transcription factor activity"/>
    <property type="evidence" value="ECO:0007669"/>
    <property type="project" value="InterPro"/>
</dbReference>
<organism evidence="1 2">
    <name type="scientific">Euplotes crassus</name>
    <dbReference type="NCBI Taxonomy" id="5936"/>
    <lineage>
        <taxon>Eukaryota</taxon>
        <taxon>Sar</taxon>
        <taxon>Alveolata</taxon>
        <taxon>Ciliophora</taxon>
        <taxon>Intramacronucleata</taxon>
        <taxon>Spirotrichea</taxon>
        <taxon>Hypotrichia</taxon>
        <taxon>Euplotida</taxon>
        <taxon>Euplotidae</taxon>
        <taxon>Moneuplotes</taxon>
    </lineage>
</organism>
<keyword evidence="2" id="KW-1185">Reference proteome</keyword>
<name>A0AAD2D9H0_EUPCR</name>
<comment type="caution">
    <text evidence="1">The sequence shown here is derived from an EMBL/GenBank/DDBJ whole genome shotgun (WGS) entry which is preliminary data.</text>
</comment>
<proteinExistence type="predicted"/>
<dbReference type="EMBL" id="CAMPGE010026854">
    <property type="protein sequence ID" value="CAI2384515.1"/>
    <property type="molecule type" value="Genomic_DNA"/>
</dbReference>
<dbReference type="InterPro" id="IPR036955">
    <property type="entry name" value="AP2/ERF_dom_sf"/>
</dbReference>
<accession>A0AAD2D9H0</accession>
<evidence type="ECO:0000313" key="1">
    <source>
        <dbReference type="EMBL" id="CAI2384515.1"/>
    </source>
</evidence>
<protein>
    <submittedName>
        <fullName evidence="1">Uncharacterized protein</fullName>
    </submittedName>
</protein>
<dbReference type="Proteomes" id="UP001295684">
    <property type="component" value="Unassembled WGS sequence"/>
</dbReference>
<evidence type="ECO:0000313" key="2">
    <source>
        <dbReference type="Proteomes" id="UP001295684"/>
    </source>
</evidence>
<dbReference type="Gene3D" id="3.30.730.10">
    <property type="entry name" value="AP2/ERF domain"/>
    <property type="match status" value="1"/>
</dbReference>
<gene>
    <name evidence="1" type="ORF">ECRASSUSDP1_LOCUS26047</name>
</gene>
<dbReference type="AlphaFoldDB" id="A0AAD2D9H0"/>
<reference evidence="1" key="1">
    <citation type="submission" date="2023-07" db="EMBL/GenBank/DDBJ databases">
        <authorList>
            <consortium name="AG Swart"/>
            <person name="Singh M."/>
            <person name="Singh A."/>
            <person name="Seah K."/>
            <person name="Emmerich C."/>
        </authorList>
    </citation>
    <scope>NUCLEOTIDE SEQUENCE</scope>
    <source>
        <strain evidence="1">DP1</strain>
    </source>
</reference>
<sequence>MLTGRLINIGRTKKYIDIFLSEQEAARTYDLYAIALKGVKAGLNFDYTVEEMIAMIDHYLNHRKIEPILQDGAEEKYSPFGFFSVTNIFFLSLSEVHANRGKIKHKKHLIIMHIKLCCKITSFEYFYPQFPLQIT</sequence>